<dbReference type="EMBL" id="LAZR01043098">
    <property type="protein sequence ID" value="KKL07909.1"/>
    <property type="molecule type" value="Genomic_DNA"/>
</dbReference>
<reference evidence="1" key="1">
    <citation type="journal article" date="2015" name="Nature">
        <title>Complex archaea that bridge the gap between prokaryotes and eukaryotes.</title>
        <authorList>
            <person name="Spang A."/>
            <person name="Saw J.H."/>
            <person name="Jorgensen S.L."/>
            <person name="Zaremba-Niedzwiedzka K."/>
            <person name="Martijn J."/>
            <person name="Lind A.E."/>
            <person name="van Eijk R."/>
            <person name="Schleper C."/>
            <person name="Guy L."/>
            <person name="Ettema T.J."/>
        </authorList>
    </citation>
    <scope>NUCLEOTIDE SEQUENCE</scope>
</reference>
<gene>
    <name evidence="1" type="ORF">LCGC14_2581230</name>
</gene>
<proteinExistence type="predicted"/>
<sequence>MGFGVKQADLAAVKAKTDNLPSDPADESNITGEVRKAVTFLEFWSITSSGSDLPAAAADEDLPDVVVSGIPPGVSLVRVVAVLKVRAIENTSGSGANAISGAQAIRVKKSTGSWGTDDRAAIDLPDNLWTVAASTRESGDVLVGENDVKSEVDGNATYNLRFENALVDYDNLRLNDVKVALRFYFTTG</sequence>
<dbReference type="AlphaFoldDB" id="A0A0F9AE99"/>
<accession>A0A0F9AE99</accession>
<name>A0A0F9AE99_9ZZZZ</name>
<evidence type="ECO:0000313" key="1">
    <source>
        <dbReference type="EMBL" id="KKL07909.1"/>
    </source>
</evidence>
<comment type="caution">
    <text evidence="1">The sequence shown here is derived from an EMBL/GenBank/DDBJ whole genome shotgun (WGS) entry which is preliminary data.</text>
</comment>
<protein>
    <submittedName>
        <fullName evidence="1">Uncharacterized protein</fullName>
    </submittedName>
</protein>
<organism evidence="1">
    <name type="scientific">marine sediment metagenome</name>
    <dbReference type="NCBI Taxonomy" id="412755"/>
    <lineage>
        <taxon>unclassified sequences</taxon>
        <taxon>metagenomes</taxon>
        <taxon>ecological metagenomes</taxon>
    </lineage>
</organism>